<protein>
    <submittedName>
        <fullName evidence="1">Pyridoxamine 5-phosphate oxidase</fullName>
    </submittedName>
</protein>
<name>A0A0B9G999_9GAMM</name>
<evidence type="ECO:0000313" key="1">
    <source>
        <dbReference type="EMBL" id="KHT65238.1"/>
    </source>
</evidence>
<dbReference type="EMBL" id="JWLZ01000017">
    <property type="protein sequence ID" value="KHT65238.1"/>
    <property type="molecule type" value="Genomic_DNA"/>
</dbReference>
<evidence type="ECO:0000313" key="2">
    <source>
        <dbReference type="Proteomes" id="UP000031278"/>
    </source>
</evidence>
<dbReference type="Pfam" id="PF11686">
    <property type="entry name" value="DUF3283"/>
    <property type="match status" value="1"/>
</dbReference>
<dbReference type="AlphaFoldDB" id="A0A0B9G999"/>
<gene>
    <name evidence="1" type="ORF">RJ45_02110</name>
</gene>
<organism evidence="1 2">
    <name type="scientific">Photobacterium gaetbulicola</name>
    <dbReference type="NCBI Taxonomy" id="1295392"/>
    <lineage>
        <taxon>Bacteria</taxon>
        <taxon>Pseudomonadati</taxon>
        <taxon>Pseudomonadota</taxon>
        <taxon>Gammaproteobacteria</taxon>
        <taxon>Vibrionales</taxon>
        <taxon>Vibrionaceae</taxon>
        <taxon>Photobacterium</taxon>
    </lineage>
</organism>
<dbReference type="RefSeq" id="WP_039457350.1">
    <property type="nucleotide sequence ID" value="NZ_JWLZ01000017.1"/>
</dbReference>
<accession>A0A0B9G999</accession>
<dbReference type="Proteomes" id="UP000031278">
    <property type="component" value="Unassembled WGS sequence"/>
</dbReference>
<comment type="caution">
    <text evidence="1">The sequence shown here is derived from an EMBL/GenBank/DDBJ whole genome shotgun (WGS) entry which is preliminary data.</text>
</comment>
<dbReference type="InterPro" id="IPR021700">
    <property type="entry name" value="DUF3283"/>
</dbReference>
<proteinExistence type="predicted"/>
<reference evidence="1 2" key="1">
    <citation type="submission" date="2014-12" db="EMBL/GenBank/DDBJ databases">
        <title>Genome sequencing of Photobacterium gaetbulicola AD005a.</title>
        <authorList>
            <person name="Adrian T.G.S."/>
            <person name="Chan K.G."/>
        </authorList>
    </citation>
    <scope>NUCLEOTIDE SEQUENCE [LARGE SCALE GENOMIC DNA]</scope>
    <source>
        <strain evidence="1 2">AD005a</strain>
    </source>
</reference>
<sequence>MHNLTLLSEAEKNRVELDKQAAYSVWQVKNGKKGYEVFVEVAGNIDDDDEREFFEQAVAKYKIKMGVA</sequence>